<name>A0AAV4C5N0_9GAST</name>
<proteinExistence type="predicted"/>
<dbReference type="AlphaFoldDB" id="A0AAV4C5N0"/>
<evidence type="ECO:0000313" key="4">
    <source>
        <dbReference type="EMBL" id="GFO26730.1"/>
    </source>
</evidence>
<dbReference type="Proteomes" id="UP000735302">
    <property type="component" value="Unassembled WGS sequence"/>
</dbReference>
<feature type="chain" id="PRO_5043719158" evidence="2">
    <location>
        <begin position="25"/>
        <end position="147"/>
    </location>
</feature>
<organism evidence="4 5">
    <name type="scientific">Plakobranchus ocellatus</name>
    <dbReference type="NCBI Taxonomy" id="259542"/>
    <lineage>
        <taxon>Eukaryota</taxon>
        <taxon>Metazoa</taxon>
        <taxon>Spiralia</taxon>
        <taxon>Lophotrochozoa</taxon>
        <taxon>Mollusca</taxon>
        <taxon>Gastropoda</taxon>
        <taxon>Heterobranchia</taxon>
        <taxon>Euthyneura</taxon>
        <taxon>Panpulmonata</taxon>
        <taxon>Sacoglossa</taxon>
        <taxon>Placobranchoidea</taxon>
        <taxon>Plakobranchidae</taxon>
        <taxon>Plakobranchus</taxon>
    </lineage>
</organism>
<protein>
    <submittedName>
        <fullName evidence="4">Temptin</fullName>
    </submittedName>
</protein>
<evidence type="ECO:0000313" key="5">
    <source>
        <dbReference type="Proteomes" id="UP000735302"/>
    </source>
</evidence>
<evidence type="ECO:0000256" key="1">
    <source>
        <dbReference type="SAM" id="MobiDB-lite"/>
    </source>
</evidence>
<dbReference type="EMBL" id="BLXT01005858">
    <property type="protein sequence ID" value="GFO26730.1"/>
    <property type="molecule type" value="Genomic_DNA"/>
</dbReference>
<reference evidence="4 5" key="1">
    <citation type="journal article" date="2021" name="Elife">
        <title>Chloroplast acquisition without the gene transfer in kleptoplastic sea slugs, Plakobranchus ocellatus.</title>
        <authorList>
            <person name="Maeda T."/>
            <person name="Takahashi S."/>
            <person name="Yoshida T."/>
            <person name="Shimamura S."/>
            <person name="Takaki Y."/>
            <person name="Nagai Y."/>
            <person name="Toyoda A."/>
            <person name="Suzuki Y."/>
            <person name="Arimoto A."/>
            <person name="Ishii H."/>
            <person name="Satoh N."/>
            <person name="Nishiyama T."/>
            <person name="Hasebe M."/>
            <person name="Maruyama T."/>
            <person name="Minagawa J."/>
            <person name="Obokata J."/>
            <person name="Shigenobu S."/>
        </authorList>
    </citation>
    <scope>NUCLEOTIDE SEQUENCE [LARGE SCALE GENOMIC DNA]</scope>
</reference>
<comment type="caution">
    <text evidence="4">The sequence shown here is derived from an EMBL/GenBank/DDBJ whole genome shotgun (WGS) entry which is preliminary data.</text>
</comment>
<feature type="region of interest" description="Disordered" evidence="1">
    <location>
        <begin position="90"/>
        <end position="121"/>
    </location>
</feature>
<evidence type="ECO:0000256" key="2">
    <source>
        <dbReference type="SAM" id="SignalP"/>
    </source>
</evidence>
<keyword evidence="5" id="KW-1185">Reference proteome</keyword>
<dbReference type="InterPro" id="IPR055313">
    <property type="entry name" value="Temptin-like"/>
</dbReference>
<evidence type="ECO:0000259" key="3">
    <source>
        <dbReference type="Pfam" id="PF24784"/>
    </source>
</evidence>
<accession>A0AAV4C5N0</accession>
<gene>
    <name evidence="4" type="ORF">PoB_005323500</name>
</gene>
<sequence>MLYLSAVLLTCTAMLLDTPGVADAFPSNRDRIPNGYRVADPCRPGRTAQGVGHKSPYGGGPLNVFGNAFAAAGGWTSALCNADSDGDGVSNGAELGDPSCTWTQGQTPDRTTDITHPAINNNNPSCPIPPWLWKLFFGWTIIFEQQS</sequence>
<feature type="signal peptide" evidence="2">
    <location>
        <begin position="1"/>
        <end position="24"/>
    </location>
</feature>
<dbReference type="InterPro" id="IPR057626">
    <property type="entry name" value="S-S_Temptin"/>
</dbReference>
<feature type="compositionally biased region" description="Polar residues" evidence="1">
    <location>
        <begin position="100"/>
        <end position="109"/>
    </location>
</feature>
<dbReference type="Pfam" id="PF24784">
    <property type="entry name" value="Temptin_C"/>
    <property type="match status" value="1"/>
</dbReference>
<feature type="domain" description="Temptin Cys/Cys disulfide" evidence="3">
    <location>
        <begin position="23"/>
        <end position="118"/>
    </location>
</feature>
<dbReference type="PANTHER" id="PTHR34737">
    <property type="entry name" value="EF-HAND DOMAIN-CONTAINING PROTEIN"/>
    <property type="match status" value="1"/>
</dbReference>
<keyword evidence="2" id="KW-0732">Signal</keyword>
<dbReference type="PANTHER" id="PTHR34737:SF2">
    <property type="entry name" value="EF-HAND DOMAIN-CONTAINING PROTEIN"/>
    <property type="match status" value="1"/>
</dbReference>